<protein>
    <submittedName>
        <fullName evidence="1">Uncharacterized protein</fullName>
    </submittedName>
</protein>
<dbReference type="EMBL" id="BK015574">
    <property type="protein sequence ID" value="DAE14008.1"/>
    <property type="molecule type" value="Genomic_DNA"/>
</dbReference>
<reference evidence="1" key="1">
    <citation type="journal article" date="2021" name="Proc. Natl. Acad. Sci. U.S.A.">
        <title>A Catalog of Tens of Thousands of Viruses from Human Metagenomes Reveals Hidden Associations with Chronic Diseases.</title>
        <authorList>
            <person name="Tisza M.J."/>
            <person name="Buck C.B."/>
        </authorList>
    </citation>
    <scope>NUCLEOTIDE SEQUENCE</scope>
    <source>
        <strain evidence="1">CtYzH9</strain>
    </source>
</reference>
<name>A0A8S5Q4R0_9CAUD</name>
<sequence length="70" mass="7979">MGLGGHLGGRLGGQCKTKCIDWVDIWVDTFNIVSTTFTPLIKTKKDRLLPFFAVYTLPLFHKYGAYYHLD</sequence>
<evidence type="ECO:0000313" key="1">
    <source>
        <dbReference type="EMBL" id="DAE14008.1"/>
    </source>
</evidence>
<proteinExistence type="predicted"/>
<organism evidence="1">
    <name type="scientific">Myoviridae sp. ctYzH9</name>
    <dbReference type="NCBI Taxonomy" id="2825126"/>
    <lineage>
        <taxon>Viruses</taxon>
        <taxon>Duplodnaviria</taxon>
        <taxon>Heunggongvirae</taxon>
        <taxon>Uroviricota</taxon>
        <taxon>Caudoviricetes</taxon>
    </lineage>
</organism>
<accession>A0A8S5Q4R0</accession>